<evidence type="ECO:0000313" key="4">
    <source>
        <dbReference type="Proteomes" id="UP001063350"/>
    </source>
</evidence>
<reference evidence="3" key="1">
    <citation type="submission" date="2020-12" db="EMBL/GenBank/DDBJ databases">
        <title>Desulfobium dissulfuricans gen. nov., sp. nov., a novel mesophilic, sulfate-reducing bacterium isolated from a deep-sea hydrothermal vent.</title>
        <authorList>
            <person name="Hashimoto Y."/>
            <person name="Tame A."/>
            <person name="Sawayama S."/>
            <person name="Miyazaki J."/>
            <person name="Takai K."/>
            <person name="Nakagawa S."/>
        </authorList>
    </citation>
    <scope>NUCLEOTIDE SEQUENCE</scope>
    <source>
        <strain evidence="3">GF1</strain>
    </source>
</reference>
<dbReference type="NCBIfam" id="TIGR00103">
    <property type="entry name" value="DNA_YbaB_EbfC"/>
    <property type="match status" value="1"/>
</dbReference>
<dbReference type="HAMAP" id="MF_00274">
    <property type="entry name" value="DNA_YbaB_EbfC"/>
    <property type="match status" value="1"/>
</dbReference>
<dbReference type="PANTHER" id="PTHR33449">
    <property type="entry name" value="NUCLEOID-ASSOCIATED PROTEIN YBAB"/>
    <property type="match status" value="1"/>
</dbReference>
<dbReference type="SUPFAM" id="SSF82607">
    <property type="entry name" value="YbaB-like"/>
    <property type="match status" value="1"/>
</dbReference>
<keyword evidence="2" id="KW-0963">Cytoplasm</keyword>
<dbReference type="PIRSF" id="PIRSF004555">
    <property type="entry name" value="UCP004555"/>
    <property type="match status" value="1"/>
</dbReference>
<dbReference type="KEGG" id="ddu:GF1_18000"/>
<gene>
    <name evidence="3" type="ORF">GF1_18000</name>
</gene>
<dbReference type="InterPro" id="IPR036894">
    <property type="entry name" value="YbaB-like_sf"/>
</dbReference>
<name>A0A915XI47_9BACT</name>
<dbReference type="Gene3D" id="3.30.1310.10">
    <property type="entry name" value="Nucleoid-associated protein YbaB-like domain"/>
    <property type="match status" value="1"/>
</dbReference>
<dbReference type="GO" id="GO:0003677">
    <property type="term" value="F:DNA binding"/>
    <property type="evidence" value="ECO:0007669"/>
    <property type="project" value="UniProtKB-UniRule"/>
</dbReference>
<dbReference type="PANTHER" id="PTHR33449:SF1">
    <property type="entry name" value="NUCLEOID-ASSOCIATED PROTEIN YBAB"/>
    <property type="match status" value="1"/>
</dbReference>
<dbReference type="Pfam" id="PF02575">
    <property type="entry name" value="YbaB_DNA_bd"/>
    <property type="match status" value="1"/>
</dbReference>
<dbReference type="GO" id="GO:0043590">
    <property type="term" value="C:bacterial nucleoid"/>
    <property type="evidence" value="ECO:0007669"/>
    <property type="project" value="UniProtKB-UniRule"/>
</dbReference>
<evidence type="ECO:0000256" key="2">
    <source>
        <dbReference type="HAMAP-Rule" id="MF_00274"/>
    </source>
</evidence>
<sequence>MDISELMQQARHFQEKMAQIQEELATRTVTGTAGGGMVTVTVNGKGEVLGMSIEPEVINPDDPQMLQDLITAAVNDGLRKAKELGQDEMSKLTGGMRIPGLF</sequence>
<comment type="subcellular location">
    <subcellularLocation>
        <location evidence="2">Cytoplasm</location>
        <location evidence="2">Nucleoid</location>
    </subcellularLocation>
</comment>
<protein>
    <recommendedName>
        <fullName evidence="2">Nucleoid-associated protein GF1_18000</fullName>
    </recommendedName>
</protein>
<dbReference type="AlphaFoldDB" id="A0A915XI47"/>
<comment type="function">
    <text evidence="2">Binds to DNA and alters its conformation. May be involved in regulation of gene expression, nucleoid organization and DNA protection.</text>
</comment>
<dbReference type="RefSeq" id="WP_267926175.1">
    <property type="nucleotide sequence ID" value="NZ_AP024233.1"/>
</dbReference>
<evidence type="ECO:0000256" key="1">
    <source>
        <dbReference type="ARBA" id="ARBA00023125"/>
    </source>
</evidence>
<dbReference type="EMBL" id="AP024233">
    <property type="protein sequence ID" value="BCO09424.1"/>
    <property type="molecule type" value="Genomic_DNA"/>
</dbReference>
<comment type="subunit">
    <text evidence="2">Homodimer.</text>
</comment>
<comment type="similarity">
    <text evidence="2">Belongs to the YbaB/EbfC family.</text>
</comment>
<keyword evidence="1 2" id="KW-0238">DNA-binding</keyword>
<dbReference type="InterPro" id="IPR004401">
    <property type="entry name" value="YbaB/EbfC"/>
</dbReference>
<accession>A0A915XI47</accession>
<keyword evidence="4" id="KW-1185">Reference proteome</keyword>
<evidence type="ECO:0000313" key="3">
    <source>
        <dbReference type="EMBL" id="BCO09424.1"/>
    </source>
</evidence>
<dbReference type="Proteomes" id="UP001063350">
    <property type="component" value="Chromosome"/>
</dbReference>
<dbReference type="GO" id="GO:0005829">
    <property type="term" value="C:cytosol"/>
    <property type="evidence" value="ECO:0007669"/>
    <property type="project" value="TreeGrafter"/>
</dbReference>
<organism evidence="3 4">
    <name type="scientific">Desulfolithobacter dissulfuricans</name>
    <dbReference type="NCBI Taxonomy" id="2795293"/>
    <lineage>
        <taxon>Bacteria</taxon>
        <taxon>Pseudomonadati</taxon>
        <taxon>Thermodesulfobacteriota</taxon>
        <taxon>Desulfobulbia</taxon>
        <taxon>Desulfobulbales</taxon>
        <taxon>Desulfobulbaceae</taxon>
        <taxon>Desulfolithobacter</taxon>
    </lineage>
</organism>
<proteinExistence type="inferred from homology"/>